<dbReference type="Proteomes" id="UP000635606">
    <property type="component" value="Unassembled WGS sequence"/>
</dbReference>
<protein>
    <recommendedName>
        <fullName evidence="2">VanZ-like domain-containing protein</fullName>
    </recommendedName>
</protein>
<name>A0A8J4E8M5_9ACTN</name>
<evidence type="ECO:0000259" key="2">
    <source>
        <dbReference type="Pfam" id="PF04892"/>
    </source>
</evidence>
<keyword evidence="1" id="KW-0812">Transmembrane</keyword>
<dbReference type="InterPro" id="IPR006976">
    <property type="entry name" value="VanZ-like"/>
</dbReference>
<keyword evidence="1" id="KW-1133">Transmembrane helix</keyword>
<sequence length="139" mass="14929">MRRRWSGIGAVVLTVPWVCMILAPMPGASVLHPWPFQELPGYLAASPTEFVVQVGGNLAAFAGLGALAPVRWPLRWWQVAALAAVCSVTVEGLQYLLDLGRVASVDDVLLNTGGAVLAALASHRWWRIRALESGATLCR</sequence>
<evidence type="ECO:0000313" key="4">
    <source>
        <dbReference type="Proteomes" id="UP000635606"/>
    </source>
</evidence>
<keyword evidence="4" id="KW-1185">Reference proteome</keyword>
<dbReference type="Pfam" id="PF04892">
    <property type="entry name" value="VanZ"/>
    <property type="match status" value="1"/>
</dbReference>
<proteinExistence type="predicted"/>
<comment type="caution">
    <text evidence="3">The sequence shown here is derived from an EMBL/GenBank/DDBJ whole genome shotgun (WGS) entry which is preliminary data.</text>
</comment>
<feature type="transmembrane region" description="Helical" evidence="1">
    <location>
        <begin position="50"/>
        <end position="70"/>
    </location>
</feature>
<feature type="domain" description="VanZ-like" evidence="2">
    <location>
        <begin position="13"/>
        <end position="121"/>
    </location>
</feature>
<feature type="transmembrane region" description="Helical" evidence="1">
    <location>
        <begin position="7"/>
        <end position="30"/>
    </location>
</feature>
<dbReference type="RefSeq" id="WP_203926299.1">
    <property type="nucleotide sequence ID" value="NZ_BOPH01000017.1"/>
</dbReference>
<gene>
    <name evidence="3" type="ORF">Voc01_012420</name>
</gene>
<dbReference type="AlphaFoldDB" id="A0A8J4E8M5"/>
<accession>A0A8J4E8M5</accession>
<keyword evidence="1" id="KW-0472">Membrane</keyword>
<evidence type="ECO:0000313" key="3">
    <source>
        <dbReference type="EMBL" id="GIJ66325.1"/>
    </source>
</evidence>
<organism evidence="3 4">
    <name type="scientific">Virgisporangium ochraceum</name>
    <dbReference type="NCBI Taxonomy" id="65505"/>
    <lineage>
        <taxon>Bacteria</taxon>
        <taxon>Bacillati</taxon>
        <taxon>Actinomycetota</taxon>
        <taxon>Actinomycetes</taxon>
        <taxon>Micromonosporales</taxon>
        <taxon>Micromonosporaceae</taxon>
        <taxon>Virgisporangium</taxon>
    </lineage>
</organism>
<evidence type="ECO:0000256" key="1">
    <source>
        <dbReference type="SAM" id="Phobius"/>
    </source>
</evidence>
<reference evidence="3" key="1">
    <citation type="submission" date="2021-01" db="EMBL/GenBank/DDBJ databases">
        <title>Whole genome shotgun sequence of Virgisporangium ochraceum NBRC 16418.</title>
        <authorList>
            <person name="Komaki H."/>
            <person name="Tamura T."/>
        </authorList>
    </citation>
    <scope>NUCLEOTIDE SEQUENCE</scope>
    <source>
        <strain evidence="3">NBRC 16418</strain>
    </source>
</reference>
<dbReference type="EMBL" id="BOPH01000017">
    <property type="protein sequence ID" value="GIJ66325.1"/>
    <property type="molecule type" value="Genomic_DNA"/>
</dbReference>